<feature type="domain" description="SAF" evidence="1">
    <location>
        <begin position="59"/>
        <end position="121"/>
    </location>
</feature>
<evidence type="ECO:0000259" key="1">
    <source>
        <dbReference type="SMART" id="SM00858"/>
    </source>
</evidence>
<evidence type="ECO:0000313" key="3">
    <source>
        <dbReference type="Proteomes" id="UP000037387"/>
    </source>
</evidence>
<dbReference type="EMBL" id="ATNL01000007">
    <property type="protein sequence ID" value="KON74177.1"/>
    <property type="molecule type" value="Genomic_DNA"/>
</dbReference>
<gene>
    <name evidence="2" type="ORF">M768_08715</name>
</gene>
<dbReference type="SMART" id="SM00858">
    <property type="entry name" value="SAF"/>
    <property type="match status" value="1"/>
</dbReference>
<dbReference type="AlphaFoldDB" id="A0A0M0F9W4"/>
<dbReference type="CDD" id="cd11614">
    <property type="entry name" value="SAF_CpaB_FlgA_like"/>
    <property type="match status" value="1"/>
</dbReference>
<protein>
    <recommendedName>
        <fullName evidence="1">SAF domain-containing protein</fullName>
    </recommendedName>
</protein>
<proteinExistence type="predicted"/>
<comment type="caution">
    <text evidence="2">The sequence shown here is derived from an EMBL/GenBank/DDBJ whole genome shotgun (WGS) entry which is preliminary data.</text>
</comment>
<dbReference type="InterPro" id="IPR013974">
    <property type="entry name" value="SAF"/>
</dbReference>
<sequence length="244" mass="24264">MLRSSRLPDPHPRPDRAPGRRRLLRGVWWRARFVVAALCCGAAATVVVGALRPPPPPTAPAVVTTREVPAGALLTEADVRVDRVSAELVPAGSAAGADDVVGRRATVALAAGTLLQDALVTGGELAAAAPAGTVVAPVRLDPGVAALLGPGDRVDLLAAGDQVLTTALTDPPGDSQDQATVDPYLARAAVVVPTPEPEGGGGGGLLGTGGSGSDVVTLVAVRPEEAVRLAAVSGQTGITAVLVP</sequence>
<dbReference type="Pfam" id="PF08666">
    <property type="entry name" value="SAF"/>
    <property type="match status" value="1"/>
</dbReference>
<reference evidence="2 3" key="1">
    <citation type="journal article" date="2015" name="Sci. Rep.">
        <title>Functional and structural properties of a novel cellulosome-like multienzyme complex: efficient glycoside hydrolysis of water-insoluble 7-xylosyl-10-deacetylpaclitaxel.</title>
        <authorList>
            <person name="Dou T.Y."/>
            <person name="Luan H.W."/>
            <person name="Ge G.B."/>
            <person name="Dong M.M."/>
            <person name="Zou H.F."/>
            <person name="He Y.Q."/>
            <person name="Cui P."/>
            <person name="Wang J.Y."/>
            <person name="Hao D.C."/>
            <person name="Yang S.L."/>
            <person name="Yang L."/>
        </authorList>
    </citation>
    <scope>NUCLEOTIDE SEQUENCE [LARGE SCALE GENOMIC DNA]</scope>
    <source>
        <strain evidence="2 3">F16</strain>
    </source>
</reference>
<organism evidence="2 3">
    <name type="scientific">Cellulosimicrobium cellulans F16</name>
    <dbReference type="NCBI Taxonomy" id="1350482"/>
    <lineage>
        <taxon>Bacteria</taxon>
        <taxon>Bacillati</taxon>
        <taxon>Actinomycetota</taxon>
        <taxon>Actinomycetes</taxon>
        <taxon>Micrococcales</taxon>
        <taxon>Promicromonosporaceae</taxon>
        <taxon>Cellulosimicrobium</taxon>
    </lineage>
</organism>
<keyword evidence="3" id="KW-1185">Reference proteome</keyword>
<dbReference type="RefSeq" id="WP_053370185.1">
    <property type="nucleotide sequence ID" value="NZ_KQ435289.1"/>
</dbReference>
<name>A0A0M0F9W4_CELCE</name>
<accession>A0A0M0F9W4</accession>
<dbReference type="PATRIC" id="fig|1350482.3.peg.1745"/>
<evidence type="ECO:0000313" key="2">
    <source>
        <dbReference type="EMBL" id="KON74177.1"/>
    </source>
</evidence>
<dbReference type="Gene3D" id="3.90.1210.10">
    <property type="entry name" value="Antifreeze-like/N-acetylneuraminic acid synthase C-terminal domain"/>
    <property type="match status" value="1"/>
</dbReference>
<dbReference type="Proteomes" id="UP000037387">
    <property type="component" value="Unassembled WGS sequence"/>
</dbReference>